<evidence type="ECO:0000259" key="1">
    <source>
        <dbReference type="Pfam" id="PF07238"/>
    </source>
</evidence>
<dbReference type="GO" id="GO:0035438">
    <property type="term" value="F:cyclic-di-GMP binding"/>
    <property type="evidence" value="ECO:0007669"/>
    <property type="project" value="InterPro"/>
</dbReference>
<dbReference type="Pfam" id="PF07238">
    <property type="entry name" value="PilZ"/>
    <property type="match status" value="1"/>
</dbReference>
<dbReference type="Proteomes" id="UP000218542">
    <property type="component" value="Unassembled WGS sequence"/>
</dbReference>
<evidence type="ECO:0000313" key="3">
    <source>
        <dbReference type="Proteomes" id="UP000218542"/>
    </source>
</evidence>
<dbReference type="EMBL" id="BAOS01000011">
    <property type="protein sequence ID" value="GAX60402.1"/>
    <property type="molecule type" value="Genomic_DNA"/>
</dbReference>
<comment type="caution">
    <text evidence="2">The sequence shown here is derived from an EMBL/GenBank/DDBJ whole genome shotgun (WGS) entry which is preliminary data.</text>
</comment>
<gene>
    <name evidence="2" type="ORF">SCALIN_C11_0013</name>
</gene>
<protein>
    <submittedName>
        <fullName evidence="2">Type IV pilus assembly protein</fullName>
    </submittedName>
</protein>
<proteinExistence type="predicted"/>
<organism evidence="2 3">
    <name type="scientific">Candidatus Scalindua japonica</name>
    <dbReference type="NCBI Taxonomy" id="1284222"/>
    <lineage>
        <taxon>Bacteria</taxon>
        <taxon>Pseudomonadati</taxon>
        <taxon>Planctomycetota</taxon>
        <taxon>Candidatus Brocadiia</taxon>
        <taxon>Candidatus Brocadiales</taxon>
        <taxon>Candidatus Scalinduaceae</taxon>
        <taxon>Candidatus Scalindua</taxon>
    </lineage>
</organism>
<accession>A0A286TWZ4</accession>
<dbReference type="AlphaFoldDB" id="A0A286TWZ4"/>
<feature type="domain" description="PilZ" evidence="1">
    <location>
        <begin position="108"/>
        <end position="195"/>
    </location>
</feature>
<dbReference type="InterPro" id="IPR009875">
    <property type="entry name" value="PilZ_domain"/>
</dbReference>
<evidence type="ECO:0000313" key="2">
    <source>
        <dbReference type="EMBL" id="GAX60402.1"/>
    </source>
</evidence>
<dbReference type="OrthoDB" id="9783080at2"/>
<keyword evidence="3" id="KW-1185">Reference proteome</keyword>
<reference evidence="3" key="1">
    <citation type="journal article" date="2017" name="Environ. Microbiol. Rep.">
        <title>Genetic Diversity of Marine Anaerobic Ammonium-Oxidizing Bacteria as Revealed by Genomic and Proteomic Analyses of 'Candidatus Scalindua japonica'.</title>
        <authorList>
            <person name="Oshiki M."/>
            <person name="Mizuto K."/>
            <person name="Kimura Z."/>
            <person name="Kindaichi T."/>
            <person name="Satoh H."/>
            <person name="Okabe S."/>
        </authorList>
    </citation>
    <scope>NUCLEOTIDE SEQUENCE [LARGE SCALE GENOMIC DNA]</scope>
    <source>
        <strain evidence="3">husup-a2</strain>
    </source>
</reference>
<sequence>MNNKEKVSSENRNSVRIPDSFIIKYNVITQKEYDKKAPLYISRRTLNRSTARRNEVEKFDFDWSHIEDEVDFDPVLVKILFYLDQKIDKVIANQDKILKKFDKVEEVQDESSAGECIDISGSGVSMLVSEELNPHALLELIIDPPINPPKQIILLGKLTRICQSNDNENKSFESSVTFTAINEDDREDLIKYIFQRQRELISSRKRSGNLSPDT</sequence>
<name>A0A286TWZ4_9BACT</name>
<dbReference type="RefSeq" id="WP_096893747.1">
    <property type="nucleotide sequence ID" value="NZ_BAOS01000011.1"/>
</dbReference>